<dbReference type="EMBL" id="JBAMMX010000007">
    <property type="protein sequence ID" value="KAK6935854.1"/>
    <property type="molecule type" value="Genomic_DNA"/>
</dbReference>
<proteinExistence type="predicted"/>
<evidence type="ECO:0000256" key="5">
    <source>
        <dbReference type="ARBA" id="ARBA00023242"/>
    </source>
</evidence>
<evidence type="ECO:0000256" key="1">
    <source>
        <dbReference type="ARBA" id="ARBA00004123"/>
    </source>
</evidence>
<evidence type="ECO:0000256" key="4">
    <source>
        <dbReference type="ARBA" id="ARBA00023163"/>
    </source>
</evidence>
<dbReference type="InterPro" id="IPR016177">
    <property type="entry name" value="DNA-bd_dom_sf"/>
</dbReference>
<organism evidence="6 7">
    <name type="scientific">Dillenia turbinata</name>
    <dbReference type="NCBI Taxonomy" id="194707"/>
    <lineage>
        <taxon>Eukaryota</taxon>
        <taxon>Viridiplantae</taxon>
        <taxon>Streptophyta</taxon>
        <taxon>Embryophyta</taxon>
        <taxon>Tracheophyta</taxon>
        <taxon>Spermatophyta</taxon>
        <taxon>Magnoliopsida</taxon>
        <taxon>eudicotyledons</taxon>
        <taxon>Gunneridae</taxon>
        <taxon>Pentapetalae</taxon>
        <taxon>Dilleniales</taxon>
        <taxon>Dilleniaceae</taxon>
        <taxon>Dillenia</taxon>
    </lineage>
</organism>
<dbReference type="GO" id="GO:0003677">
    <property type="term" value="F:DNA binding"/>
    <property type="evidence" value="ECO:0007669"/>
    <property type="project" value="UniProtKB-KW"/>
</dbReference>
<protein>
    <submittedName>
        <fullName evidence="6">Methyl-CpG DNA binding</fullName>
    </submittedName>
</protein>
<keyword evidence="5" id="KW-0539">Nucleus</keyword>
<accession>A0AAN8VQ68</accession>
<dbReference type="Gene3D" id="3.30.890.10">
    <property type="entry name" value="Methyl-cpg-binding Protein 2, Chain A"/>
    <property type="match status" value="1"/>
</dbReference>
<dbReference type="SUPFAM" id="SSF54171">
    <property type="entry name" value="DNA-binding domain"/>
    <property type="match status" value="1"/>
</dbReference>
<comment type="caution">
    <text evidence="6">The sequence shown here is derived from an EMBL/GenBank/DDBJ whole genome shotgun (WGS) entry which is preliminary data.</text>
</comment>
<comment type="subcellular location">
    <subcellularLocation>
        <location evidence="1">Nucleus</location>
    </subcellularLocation>
</comment>
<keyword evidence="2" id="KW-0805">Transcription regulation</keyword>
<keyword evidence="4" id="KW-0804">Transcription</keyword>
<evidence type="ECO:0000256" key="2">
    <source>
        <dbReference type="ARBA" id="ARBA00023015"/>
    </source>
</evidence>
<dbReference type="GO" id="GO:0005634">
    <property type="term" value="C:nucleus"/>
    <property type="evidence" value="ECO:0007669"/>
    <property type="project" value="UniProtKB-SubCell"/>
</dbReference>
<name>A0AAN8VQ68_9MAGN</name>
<dbReference type="Proteomes" id="UP001370490">
    <property type="component" value="Unassembled WGS sequence"/>
</dbReference>
<keyword evidence="7" id="KW-1185">Reference proteome</keyword>
<reference evidence="6 7" key="1">
    <citation type="submission" date="2023-12" db="EMBL/GenBank/DDBJ databases">
        <title>A high-quality genome assembly for Dillenia turbinata (Dilleniales).</title>
        <authorList>
            <person name="Chanderbali A."/>
        </authorList>
    </citation>
    <scope>NUCLEOTIDE SEQUENCE [LARGE SCALE GENOMIC DNA]</scope>
    <source>
        <strain evidence="6">LSX21</strain>
        <tissue evidence="6">Leaf</tissue>
    </source>
</reference>
<evidence type="ECO:0000313" key="7">
    <source>
        <dbReference type="Proteomes" id="UP001370490"/>
    </source>
</evidence>
<evidence type="ECO:0000256" key="3">
    <source>
        <dbReference type="ARBA" id="ARBA00023125"/>
    </source>
</evidence>
<sequence length="210" mass="23107">MKRKLFADELAVVDASLETCDWLPEGWFVDSRVRKSGASAGRVDKLNHQSTAMVIPPLYRSMDSSGVSAYSKGSSVSVVLVPVADWALSRLLVLLSIVSWALPPSEPSKEDNEKKFEGNWKLPLTCIGTAMTKMEASLAMMETATSSPQQRSLSTDKIQSLIAARSNTLDWLPDHWLVDYKIRQSGASAGQLDRKNMVLFMVALVRTSEA</sequence>
<dbReference type="AlphaFoldDB" id="A0AAN8VQ68"/>
<evidence type="ECO:0000313" key="6">
    <source>
        <dbReference type="EMBL" id="KAK6935854.1"/>
    </source>
</evidence>
<gene>
    <name evidence="6" type="ORF">RJ641_032884</name>
</gene>
<keyword evidence="3" id="KW-0238">DNA-binding</keyword>